<evidence type="ECO:0000313" key="3">
    <source>
        <dbReference type="EMBL" id="KAK0620650.1"/>
    </source>
</evidence>
<evidence type="ECO:0000259" key="2">
    <source>
        <dbReference type="Pfam" id="PF24494"/>
    </source>
</evidence>
<dbReference type="AlphaFoldDB" id="A0AA39WS91"/>
<comment type="caution">
    <text evidence="3">The sequence shown here is derived from an EMBL/GenBank/DDBJ whole genome shotgun (WGS) entry which is preliminary data.</text>
</comment>
<evidence type="ECO:0000256" key="1">
    <source>
        <dbReference type="SAM" id="MobiDB-lite"/>
    </source>
</evidence>
<sequence>MSTNSEQIPPLIFSNRIHSSFDDPPTYLFRLYAPITRGTTNENEVISPARDSRDRNRDLFDIQPHHAASILNAHLRWKCQDFDDCNLMSWSSSLLFILRFGLYRALNDFDHPSLEDLRILIVDTSRFPRGTFIRDMDAIEAFKSYNNELREKVHKWRTGDLYFGEYLSQGHLDVRGRCVETTMEALVGDGLLAALCPRLVNPSTGDCSLAKAVLEVRKRESGRVLEADADDSGVVKAVERAWRCLGVTWCLPVSVMLLSLRERRLGEGDVTMRLLRENFDDEEAQTFANVQYGRESYMKQMPELGQYRSIMLNLLRGARRSSRDSSGSDDLELAMDNLSL</sequence>
<gene>
    <name evidence="3" type="ORF">B0T14DRAFT_235243</name>
</gene>
<evidence type="ECO:0000313" key="4">
    <source>
        <dbReference type="Proteomes" id="UP001175000"/>
    </source>
</evidence>
<keyword evidence="4" id="KW-1185">Reference proteome</keyword>
<name>A0AA39WS91_9PEZI</name>
<dbReference type="InterPro" id="IPR056009">
    <property type="entry name" value="DUF7587"/>
</dbReference>
<organism evidence="3 4">
    <name type="scientific">Immersiella caudata</name>
    <dbReference type="NCBI Taxonomy" id="314043"/>
    <lineage>
        <taxon>Eukaryota</taxon>
        <taxon>Fungi</taxon>
        <taxon>Dikarya</taxon>
        <taxon>Ascomycota</taxon>
        <taxon>Pezizomycotina</taxon>
        <taxon>Sordariomycetes</taxon>
        <taxon>Sordariomycetidae</taxon>
        <taxon>Sordariales</taxon>
        <taxon>Lasiosphaeriaceae</taxon>
        <taxon>Immersiella</taxon>
    </lineage>
</organism>
<dbReference type="EMBL" id="JAULSU010000004">
    <property type="protein sequence ID" value="KAK0620650.1"/>
    <property type="molecule type" value="Genomic_DNA"/>
</dbReference>
<feature type="region of interest" description="Disordered" evidence="1">
    <location>
        <begin position="320"/>
        <end position="340"/>
    </location>
</feature>
<dbReference type="Proteomes" id="UP001175000">
    <property type="component" value="Unassembled WGS sequence"/>
</dbReference>
<dbReference type="Pfam" id="PF24494">
    <property type="entry name" value="DUF7587"/>
    <property type="match status" value="1"/>
</dbReference>
<reference evidence="3" key="1">
    <citation type="submission" date="2023-06" db="EMBL/GenBank/DDBJ databases">
        <title>Genome-scale phylogeny and comparative genomics of the fungal order Sordariales.</title>
        <authorList>
            <consortium name="Lawrence Berkeley National Laboratory"/>
            <person name="Hensen N."/>
            <person name="Bonometti L."/>
            <person name="Westerberg I."/>
            <person name="Brannstrom I.O."/>
            <person name="Guillou S."/>
            <person name="Cros-Aarteil S."/>
            <person name="Calhoun S."/>
            <person name="Haridas S."/>
            <person name="Kuo A."/>
            <person name="Mondo S."/>
            <person name="Pangilinan J."/>
            <person name="Riley R."/>
            <person name="Labutti K."/>
            <person name="Andreopoulos B."/>
            <person name="Lipzen A."/>
            <person name="Chen C."/>
            <person name="Yanf M."/>
            <person name="Daum C."/>
            <person name="Ng V."/>
            <person name="Clum A."/>
            <person name="Steindorff A."/>
            <person name="Ohm R."/>
            <person name="Martin F."/>
            <person name="Silar P."/>
            <person name="Natvig D."/>
            <person name="Lalanne C."/>
            <person name="Gautier V."/>
            <person name="Ament-Velasquez S.L."/>
            <person name="Kruys A."/>
            <person name="Hutchinson M.I."/>
            <person name="Powell A.J."/>
            <person name="Barry K."/>
            <person name="Miller A.N."/>
            <person name="Grigoriev I.V."/>
            <person name="Debuchy R."/>
            <person name="Gladieux P."/>
            <person name="Thoren M.H."/>
            <person name="Johannesson H."/>
        </authorList>
    </citation>
    <scope>NUCLEOTIDE SEQUENCE</scope>
    <source>
        <strain evidence="3">CBS 606.72</strain>
    </source>
</reference>
<proteinExistence type="predicted"/>
<protein>
    <recommendedName>
        <fullName evidence="2">DUF7587 domain-containing protein</fullName>
    </recommendedName>
</protein>
<accession>A0AA39WS91</accession>
<feature type="domain" description="DUF7587" evidence="2">
    <location>
        <begin position="24"/>
        <end position="171"/>
    </location>
</feature>